<evidence type="ECO:0000313" key="1">
    <source>
        <dbReference type="EMBL" id="PWS35953.1"/>
    </source>
</evidence>
<keyword evidence="2" id="KW-1185">Reference proteome</keyword>
<name>A0A317FBS9_9PROT</name>
<gene>
    <name evidence="1" type="ORF">DFH01_20555</name>
</gene>
<accession>A0A317FBS9</accession>
<evidence type="ECO:0000313" key="2">
    <source>
        <dbReference type="Proteomes" id="UP000245765"/>
    </source>
</evidence>
<dbReference type="OrthoDB" id="7870562at2"/>
<organism evidence="1 2">
    <name type="scientific">Falsiroseomonas bella</name>
    <dbReference type="NCBI Taxonomy" id="2184016"/>
    <lineage>
        <taxon>Bacteria</taxon>
        <taxon>Pseudomonadati</taxon>
        <taxon>Pseudomonadota</taxon>
        <taxon>Alphaproteobacteria</taxon>
        <taxon>Acetobacterales</taxon>
        <taxon>Roseomonadaceae</taxon>
        <taxon>Falsiroseomonas</taxon>
    </lineage>
</organism>
<sequence length="87" mass="9215">MDEQRREGNAGAGPASRDEIIGILGPLDEVLLIDIQRTGASAADVLEAFTRLQEDDAVGRAARRGAEATVTAVMAILEAAELKPERD</sequence>
<dbReference type="AlphaFoldDB" id="A0A317FBS9"/>
<comment type="caution">
    <text evidence="1">The sequence shown here is derived from an EMBL/GenBank/DDBJ whole genome shotgun (WGS) entry which is preliminary data.</text>
</comment>
<reference evidence="2" key="1">
    <citation type="submission" date="2018-05" db="EMBL/GenBank/DDBJ databases">
        <authorList>
            <person name="Du Z."/>
            <person name="Wang X."/>
        </authorList>
    </citation>
    <scope>NUCLEOTIDE SEQUENCE [LARGE SCALE GENOMIC DNA]</scope>
    <source>
        <strain evidence="2">CQN31</strain>
    </source>
</reference>
<dbReference type="EMBL" id="QGNA01000004">
    <property type="protein sequence ID" value="PWS35953.1"/>
    <property type="molecule type" value="Genomic_DNA"/>
</dbReference>
<dbReference type="RefSeq" id="WP_109872319.1">
    <property type="nucleotide sequence ID" value="NZ_QGNA01000004.1"/>
</dbReference>
<dbReference type="Proteomes" id="UP000245765">
    <property type="component" value="Unassembled WGS sequence"/>
</dbReference>
<proteinExistence type="predicted"/>
<protein>
    <submittedName>
        <fullName evidence="1">Uncharacterized protein</fullName>
    </submittedName>
</protein>